<dbReference type="SUPFAM" id="SSF55874">
    <property type="entry name" value="ATPase domain of HSP90 chaperone/DNA topoisomerase II/histidine kinase"/>
    <property type="match status" value="1"/>
</dbReference>
<evidence type="ECO:0000256" key="3">
    <source>
        <dbReference type="ARBA" id="ARBA00022553"/>
    </source>
</evidence>
<evidence type="ECO:0000256" key="2">
    <source>
        <dbReference type="ARBA" id="ARBA00012438"/>
    </source>
</evidence>
<dbReference type="InterPro" id="IPR004358">
    <property type="entry name" value="Sig_transdc_His_kin-like_C"/>
</dbReference>
<dbReference type="Pfam" id="PF00072">
    <property type="entry name" value="Response_reg"/>
    <property type="match status" value="1"/>
</dbReference>
<feature type="domain" description="Response regulatory" evidence="7">
    <location>
        <begin position="526"/>
        <end position="640"/>
    </location>
</feature>
<dbReference type="SUPFAM" id="SSF47384">
    <property type="entry name" value="Homodimeric domain of signal transducing histidine kinase"/>
    <property type="match status" value="1"/>
</dbReference>
<dbReference type="InterPro" id="IPR036097">
    <property type="entry name" value="HisK_dim/P_sf"/>
</dbReference>
<evidence type="ECO:0000256" key="5">
    <source>
        <dbReference type="SAM" id="Phobius"/>
    </source>
</evidence>
<dbReference type="InterPro" id="IPR036890">
    <property type="entry name" value="HATPase_C_sf"/>
</dbReference>
<evidence type="ECO:0000256" key="1">
    <source>
        <dbReference type="ARBA" id="ARBA00000085"/>
    </source>
</evidence>
<dbReference type="InterPro" id="IPR011006">
    <property type="entry name" value="CheY-like_superfamily"/>
</dbReference>
<evidence type="ECO:0000313" key="8">
    <source>
        <dbReference type="EMBL" id="QPG58150.2"/>
    </source>
</evidence>
<dbReference type="RefSeq" id="WP_195873002.1">
    <property type="nucleotide sequence ID" value="NZ_CP045503.2"/>
</dbReference>
<protein>
    <recommendedName>
        <fullName evidence="2">histidine kinase</fullName>
        <ecNumber evidence="2">2.7.13.3</ecNumber>
    </recommendedName>
</protein>
<keyword evidence="9" id="KW-1185">Reference proteome</keyword>
<dbReference type="EC" id="2.7.13.3" evidence="2"/>
<dbReference type="SMART" id="SM00388">
    <property type="entry name" value="HisKA"/>
    <property type="match status" value="1"/>
</dbReference>
<dbReference type="PROSITE" id="PS50109">
    <property type="entry name" value="HIS_KIN"/>
    <property type="match status" value="1"/>
</dbReference>
<evidence type="ECO:0000259" key="7">
    <source>
        <dbReference type="PROSITE" id="PS50110"/>
    </source>
</evidence>
<reference evidence="8" key="1">
    <citation type="submission" date="2021-07" db="EMBL/GenBank/DDBJ databases">
        <title>Shewanella sp. YLB-07 whole genome sequence.</title>
        <authorList>
            <person name="Yu L."/>
        </authorList>
    </citation>
    <scope>NUCLEOTIDE SEQUENCE</scope>
    <source>
        <strain evidence="8">YLB-08</strain>
    </source>
</reference>
<accession>A0ABX6V827</accession>
<proteinExistence type="predicted"/>
<dbReference type="SMART" id="SM00387">
    <property type="entry name" value="HATPase_c"/>
    <property type="match status" value="1"/>
</dbReference>
<dbReference type="EMBL" id="CP045503">
    <property type="protein sequence ID" value="QPG58150.2"/>
    <property type="molecule type" value="Genomic_DNA"/>
</dbReference>
<sequence>MRSNSSALLSCITGFLTTVLVIFILLNHSYNEFEDDYKRKADLLFNSTYDMLLQHKIMLNALRSLFNASAIVTPEEFNIFSEELLKIKSAVAFTLDGQNQLKYVSDPVFRTDILKGEFKESSDEVLYEIEGYSSVIVRIDEPNMPYLVYAISHKRVQQRLNNHKGVCAQLTLNNTRFQNDYCTKAQASWASALFYYRGSNVVKIPEYHQEYMLDVWYVAPSREAYEVGLLVLLIAAMGFSLSTLMYLKVRNHLRLAQLTIETNSKLALLSSINHEIRTPINAVLGYSQMLKDSDYCDVTGRNTLDKIIWSANLLNSVAENTLNFTKAEAGHLTLDNSEVNLFNELHSIDDYYKAFSQTHEKRLIMTIHGKVPVLIGLDKTKFFQLTTNFINNAFKYSSGREVLFDISLKCVAGQHFVRVGIKDFGKGMSLESKKAITQPFNTDPNVKTSSQSGIGIGLYTCKKVIEDVGGSIRIRSQENRGTLILFRFPYKPISGVPNGLAPIATVSLSDENKSIHLNPESRTNESLLLVDDNRFNLEVCGNILEKKGFNVTSMLDGEAALAEFYVSQPEIVIMDYRLDNSDGVTMIGKMQKLQTSQVHYFILSANDKSEILNADRYPDITYLQKPLDIELFMQLLDLKKKLG</sequence>
<dbReference type="InterPro" id="IPR005467">
    <property type="entry name" value="His_kinase_dom"/>
</dbReference>
<evidence type="ECO:0000256" key="4">
    <source>
        <dbReference type="PROSITE-ProRule" id="PRU00169"/>
    </source>
</evidence>
<dbReference type="SMART" id="SM00448">
    <property type="entry name" value="REC"/>
    <property type="match status" value="1"/>
</dbReference>
<evidence type="ECO:0000259" key="6">
    <source>
        <dbReference type="PROSITE" id="PS50109"/>
    </source>
</evidence>
<name>A0ABX6V827_9GAMM</name>
<dbReference type="InterPro" id="IPR003661">
    <property type="entry name" value="HisK_dim/P_dom"/>
</dbReference>
<keyword evidence="5" id="KW-0812">Transmembrane</keyword>
<dbReference type="Gene3D" id="3.30.565.10">
    <property type="entry name" value="Histidine kinase-like ATPase, C-terminal domain"/>
    <property type="match status" value="1"/>
</dbReference>
<dbReference type="PROSITE" id="PS50110">
    <property type="entry name" value="RESPONSE_REGULATORY"/>
    <property type="match status" value="1"/>
</dbReference>
<gene>
    <name evidence="8" type="ORF">FM038_012395</name>
</gene>
<keyword evidence="5" id="KW-1133">Transmembrane helix</keyword>
<feature type="domain" description="Histidine kinase" evidence="6">
    <location>
        <begin position="271"/>
        <end position="492"/>
    </location>
</feature>
<dbReference type="Proteomes" id="UP000316416">
    <property type="component" value="Chromosome"/>
</dbReference>
<comment type="catalytic activity">
    <reaction evidence="1">
        <text>ATP + protein L-histidine = ADP + protein N-phospho-L-histidine.</text>
        <dbReference type="EC" id="2.7.13.3"/>
    </reaction>
</comment>
<dbReference type="CDD" id="cd00082">
    <property type="entry name" value="HisKA"/>
    <property type="match status" value="1"/>
</dbReference>
<dbReference type="Gene3D" id="3.40.50.2300">
    <property type="match status" value="1"/>
</dbReference>
<feature type="modified residue" description="4-aspartylphosphate" evidence="4">
    <location>
        <position position="575"/>
    </location>
</feature>
<dbReference type="InterPro" id="IPR001789">
    <property type="entry name" value="Sig_transdc_resp-reg_receiver"/>
</dbReference>
<feature type="transmembrane region" description="Helical" evidence="5">
    <location>
        <begin position="7"/>
        <end position="26"/>
    </location>
</feature>
<dbReference type="PANTHER" id="PTHR43547">
    <property type="entry name" value="TWO-COMPONENT HISTIDINE KINASE"/>
    <property type="match status" value="1"/>
</dbReference>
<dbReference type="PANTHER" id="PTHR43547:SF2">
    <property type="entry name" value="HYBRID SIGNAL TRANSDUCTION HISTIDINE KINASE C"/>
    <property type="match status" value="1"/>
</dbReference>
<dbReference type="SUPFAM" id="SSF52172">
    <property type="entry name" value="CheY-like"/>
    <property type="match status" value="1"/>
</dbReference>
<evidence type="ECO:0000313" key="9">
    <source>
        <dbReference type="Proteomes" id="UP000316416"/>
    </source>
</evidence>
<dbReference type="Gene3D" id="1.10.287.130">
    <property type="match status" value="1"/>
</dbReference>
<keyword evidence="5" id="KW-0472">Membrane</keyword>
<organism evidence="8 9">
    <name type="scientific">Shewanella eurypsychrophilus</name>
    <dbReference type="NCBI Taxonomy" id="2593656"/>
    <lineage>
        <taxon>Bacteria</taxon>
        <taxon>Pseudomonadati</taxon>
        <taxon>Pseudomonadota</taxon>
        <taxon>Gammaproteobacteria</taxon>
        <taxon>Alteromonadales</taxon>
        <taxon>Shewanellaceae</taxon>
        <taxon>Shewanella</taxon>
    </lineage>
</organism>
<keyword evidence="3 4" id="KW-0597">Phosphoprotein</keyword>
<dbReference type="InterPro" id="IPR003594">
    <property type="entry name" value="HATPase_dom"/>
</dbReference>
<dbReference type="Pfam" id="PF00512">
    <property type="entry name" value="HisKA"/>
    <property type="match status" value="1"/>
</dbReference>
<dbReference type="PRINTS" id="PR00344">
    <property type="entry name" value="BCTRLSENSOR"/>
</dbReference>
<dbReference type="CDD" id="cd00156">
    <property type="entry name" value="REC"/>
    <property type="match status" value="1"/>
</dbReference>
<dbReference type="Pfam" id="PF02518">
    <property type="entry name" value="HATPase_c"/>
    <property type="match status" value="1"/>
</dbReference>
<feature type="transmembrane region" description="Helical" evidence="5">
    <location>
        <begin position="227"/>
        <end position="247"/>
    </location>
</feature>